<feature type="region of interest" description="Disordered" evidence="1">
    <location>
        <begin position="1"/>
        <end position="21"/>
    </location>
</feature>
<dbReference type="Proteomes" id="UP000479190">
    <property type="component" value="Unassembled WGS sequence"/>
</dbReference>
<accession>A0A6H5HTH9</accession>
<sequence length="82" mass="8683">IRLPSTSRFNSKRENHSPAAESSFQAKKALFEATFFQQSSISFLSASAASSKACCFSTSSSSGKASIISCTTTDNCASDLEK</sequence>
<evidence type="ECO:0000313" key="3">
    <source>
        <dbReference type="Proteomes" id="UP000479190"/>
    </source>
</evidence>
<evidence type="ECO:0000313" key="2">
    <source>
        <dbReference type="EMBL" id="CAB0028131.1"/>
    </source>
</evidence>
<keyword evidence="3" id="KW-1185">Reference proteome</keyword>
<feature type="non-terminal residue" evidence="2">
    <location>
        <position position="1"/>
    </location>
</feature>
<gene>
    <name evidence="2" type="ORF">TBRA_LOCUS351</name>
</gene>
<dbReference type="AlphaFoldDB" id="A0A6H5HTH9"/>
<name>A0A6H5HTH9_9HYME</name>
<dbReference type="EMBL" id="CADCXV010000080">
    <property type="protein sequence ID" value="CAB0028131.1"/>
    <property type="molecule type" value="Genomic_DNA"/>
</dbReference>
<protein>
    <submittedName>
        <fullName evidence="2">Uncharacterized protein</fullName>
    </submittedName>
</protein>
<proteinExistence type="predicted"/>
<reference evidence="2 3" key="1">
    <citation type="submission" date="2020-02" db="EMBL/GenBank/DDBJ databases">
        <authorList>
            <person name="Ferguson B K."/>
        </authorList>
    </citation>
    <scope>NUCLEOTIDE SEQUENCE [LARGE SCALE GENOMIC DNA]</scope>
</reference>
<evidence type="ECO:0000256" key="1">
    <source>
        <dbReference type="SAM" id="MobiDB-lite"/>
    </source>
</evidence>
<organism evidence="2 3">
    <name type="scientific">Trichogramma brassicae</name>
    <dbReference type="NCBI Taxonomy" id="86971"/>
    <lineage>
        <taxon>Eukaryota</taxon>
        <taxon>Metazoa</taxon>
        <taxon>Ecdysozoa</taxon>
        <taxon>Arthropoda</taxon>
        <taxon>Hexapoda</taxon>
        <taxon>Insecta</taxon>
        <taxon>Pterygota</taxon>
        <taxon>Neoptera</taxon>
        <taxon>Endopterygota</taxon>
        <taxon>Hymenoptera</taxon>
        <taxon>Apocrita</taxon>
        <taxon>Proctotrupomorpha</taxon>
        <taxon>Chalcidoidea</taxon>
        <taxon>Trichogrammatidae</taxon>
        <taxon>Trichogramma</taxon>
    </lineage>
</organism>